<evidence type="ECO:0008006" key="4">
    <source>
        <dbReference type="Google" id="ProtNLM"/>
    </source>
</evidence>
<feature type="transmembrane region" description="Helical" evidence="1">
    <location>
        <begin position="12"/>
        <end position="29"/>
    </location>
</feature>
<keyword evidence="1" id="KW-0812">Transmembrane</keyword>
<dbReference type="Proteomes" id="UP000765802">
    <property type="component" value="Unassembled WGS sequence"/>
</dbReference>
<evidence type="ECO:0000313" key="2">
    <source>
        <dbReference type="EMBL" id="MBC6492986.1"/>
    </source>
</evidence>
<feature type="transmembrane region" description="Helical" evidence="1">
    <location>
        <begin position="50"/>
        <end position="72"/>
    </location>
</feature>
<feature type="transmembrane region" description="Helical" evidence="1">
    <location>
        <begin position="115"/>
        <end position="133"/>
    </location>
</feature>
<feature type="transmembrane region" description="Helical" evidence="1">
    <location>
        <begin position="224"/>
        <end position="244"/>
    </location>
</feature>
<sequence>MIGVFRQKNPGNAIGLLIYALILKFPLFLHTPAPLQQADDNYLYKLILKVLAPLGGQQGFLYSFLAFIFLFLQASLLNRIANSVKLFPRPNFLVGMSFLLVTSLLPEWNQFSSTLLVNFLLIWIWYGMVGWYNNNKPLSAIFNTSLLVGILPLLYSPSIGFIVMVVLGVIITRPMRIGEWLVAAVGFLVPYYFLMVVLFLTDNLQPDGLLPKISFHLPRLPESLWVTGGMLLMVVPFLVGGYFVQDNLNKMLIQVRKNWSLLLSVMLVGLIIILVNPGNTYQHWMLSCVPIACFHAATYYYPDKKAFPLILHWLVFAFCIVVNYFPHLT</sequence>
<evidence type="ECO:0000313" key="3">
    <source>
        <dbReference type="Proteomes" id="UP000765802"/>
    </source>
</evidence>
<dbReference type="EMBL" id="MBUA01000030">
    <property type="protein sequence ID" value="MBC6492986.1"/>
    <property type="molecule type" value="Genomic_DNA"/>
</dbReference>
<feature type="transmembrane region" description="Helical" evidence="1">
    <location>
        <begin position="309"/>
        <end position="326"/>
    </location>
</feature>
<feature type="transmembrane region" description="Helical" evidence="1">
    <location>
        <begin position="153"/>
        <end position="171"/>
    </location>
</feature>
<protein>
    <recommendedName>
        <fullName evidence="4">Beta-carotene 15,15'-monooxygenase</fullName>
    </recommendedName>
</protein>
<organism evidence="2 3">
    <name type="scientific">Flavihumibacter stibioxidans</name>
    <dbReference type="NCBI Taxonomy" id="1834163"/>
    <lineage>
        <taxon>Bacteria</taxon>
        <taxon>Pseudomonadati</taxon>
        <taxon>Bacteroidota</taxon>
        <taxon>Chitinophagia</taxon>
        <taxon>Chitinophagales</taxon>
        <taxon>Chitinophagaceae</taxon>
        <taxon>Flavihumibacter</taxon>
    </lineage>
</organism>
<keyword evidence="3" id="KW-1185">Reference proteome</keyword>
<accession>A0ABR7MDF5</accession>
<evidence type="ECO:0000256" key="1">
    <source>
        <dbReference type="SAM" id="Phobius"/>
    </source>
</evidence>
<comment type="caution">
    <text evidence="2">The sequence shown here is derived from an EMBL/GenBank/DDBJ whole genome shotgun (WGS) entry which is preliminary data.</text>
</comment>
<feature type="transmembrane region" description="Helical" evidence="1">
    <location>
        <begin position="256"/>
        <end position="275"/>
    </location>
</feature>
<keyword evidence="1" id="KW-1133">Transmembrane helix</keyword>
<name>A0ABR7MDF5_9BACT</name>
<feature type="transmembrane region" description="Helical" evidence="1">
    <location>
        <begin position="281"/>
        <end position="302"/>
    </location>
</feature>
<dbReference type="RefSeq" id="WP_187258305.1">
    <property type="nucleotide sequence ID" value="NZ_JBHULF010000005.1"/>
</dbReference>
<gene>
    <name evidence="2" type="ORF">BC349_18170</name>
</gene>
<feature type="transmembrane region" description="Helical" evidence="1">
    <location>
        <begin position="180"/>
        <end position="200"/>
    </location>
</feature>
<keyword evidence="1" id="KW-0472">Membrane</keyword>
<reference evidence="2 3" key="1">
    <citation type="submission" date="2016-07" db="EMBL/GenBank/DDBJ databases">
        <title>Genome analysis of Flavihumibacter stibioxidans YS-17.</title>
        <authorList>
            <person name="Shi K."/>
            <person name="Han Y."/>
            <person name="Wang G."/>
        </authorList>
    </citation>
    <scope>NUCLEOTIDE SEQUENCE [LARGE SCALE GENOMIC DNA]</scope>
    <source>
        <strain evidence="2 3">YS-17</strain>
    </source>
</reference>
<proteinExistence type="predicted"/>